<dbReference type="AlphaFoldDB" id="A0A0D8L7D4"/>
<dbReference type="Proteomes" id="UP000032582">
    <property type="component" value="Unassembled WGS sequence"/>
</dbReference>
<evidence type="ECO:0000313" key="2">
    <source>
        <dbReference type="Proteomes" id="UP000032582"/>
    </source>
</evidence>
<dbReference type="PATRIC" id="fig|582.24.peg.5495"/>
<sequence length="209" mass="22608">MPVNAIGLPSVSGIPPTESRNIFQTIADKFVAVVNSCKTFSTGCSTQKDHNIQKACERLAALTLAEPERYTTDAMKRGAEKLGMTLPDSKVSVSSKADTSAAASIGKLSVLKTTEYSAQELHDMLSKQMDKPGTSQEMREKIQMVLGKADTAINPEAYTDMVERGMNKQQIIISADILKEHRRNEIGGGAVLDSDTVKELEKLSNSLSS</sequence>
<gene>
    <name evidence="1" type="ORF">UA45_17165</name>
</gene>
<reference evidence="1 2" key="1">
    <citation type="submission" date="2015-02" db="EMBL/GenBank/DDBJ databases">
        <title>Whole genome shotgun sequencing of cultured foodborne pathogen.</title>
        <authorList>
            <person name="Timme R."/>
            <person name="Allard M.W."/>
            <person name="Strain E."/>
            <person name="Evans P.S."/>
            <person name="Brown E."/>
        </authorList>
    </citation>
    <scope>NUCLEOTIDE SEQUENCE [LARGE SCALE GENOMIC DNA]</scope>
    <source>
        <strain evidence="1 2">GCSL-TSO-24</strain>
    </source>
</reference>
<dbReference type="EMBL" id="JZSH01000269">
    <property type="protein sequence ID" value="KJF76698.1"/>
    <property type="molecule type" value="Genomic_DNA"/>
</dbReference>
<name>A0A0D8L7D4_MORMO</name>
<proteinExistence type="predicted"/>
<accession>A0A0D8L7D4</accession>
<comment type="caution">
    <text evidence="1">The sequence shown here is derived from an EMBL/GenBank/DDBJ whole genome shotgun (WGS) entry which is preliminary data.</text>
</comment>
<evidence type="ECO:0000313" key="1">
    <source>
        <dbReference type="EMBL" id="KJF76698.1"/>
    </source>
</evidence>
<protein>
    <submittedName>
        <fullName evidence="1">Uncharacterized protein</fullName>
    </submittedName>
</protein>
<organism evidence="1 2">
    <name type="scientific">Morganella morganii</name>
    <name type="common">Proteus morganii</name>
    <dbReference type="NCBI Taxonomy" id="582"/>
    <lineage>
        <taxon>Bacteria</taxon>
        <taxon>Pseudomonadati</taxon>
        <taxon>Pseudomonadota</taxon>
        <taxon>Gammaproteobacteria</taxon>
        <taxon>Enterobacterales</taxon>
        <taxon>Morganellaceae</taxon>
        <taxon>Morganella</taxon>
    </lineage>
</organism>